<keyword evidence="1 2" id="KW-0732">Signal</keyword>
<dbReference type="PANTHER" id="PTHR46580:SF4">
    <property type="entry name" value="ATP_GTP-BINDING PROTEIN"/>
    <property type="match status" value="1"/>
</dbReference>
<proteinExistence type="predicted"/>
<comment type="caution">
    <text evidence="3">The sequence shown here is derived from an EMBL/GenBank/DDBJ whole genome shotgun (WGS) entry which is preliminary data.</text>
</comment>
<sequence>MRISLRRRLATAATALGLTTLGVLGAGAAPAQAAPADCPAGYFCAWKTDNATGTMYKTNVDAPTLGAWDNQFRSVSNRTGKYACLHDDPDLGYNGDVWSVAPDPAGTEWGGPGSTTISSVRLVTTERECGGYEPYPYWYAGPQATTPAFGDLNGDKTADVLARDKAGRLWFLPGDGSGTLVGAGGWNAMNALTRHGDFSGDGKEDVIAREASTGKLWLYKGSGTGSVGSRVLIGSGGWNSMNQLTAFGDLTGDGRSDLLAVEKSTGKLWLYPGTATGPLGARKLLGSGGWNSMNALIGFGDMDKDGKADLLAREASTGKLWLYPGKTGAVGSRVLIGGGWNVMAGFLAVGDHTGDGYTDLAAVTNGDYASNMGRGAGNLVVYSGRATNGFQAGGLESESWYGLNGQF</sequence>
<name>A0ABQ3P116_9ACTN</name>
<protein>
    <submittedName>
        <fullName evidence="3">ATP/GTP-binding protein</fullName>
    </submittedName>
</protein>
<reference evidence="3" key="1">
    <citation type="submission" date="2024-05" db="EMBL/GenBank/DDBJ databases">
        <title>Whole genome shotgun sequence of Streptomyces hydrogenans NBRC 13475.</title>
        <authorList>
            <person name="Komaki H."/>
            <person name="Tamura T."/>
        </authorList>
    </citation>
    <scope>NUCLEOTIDE SEQUENCE</scope>
    <source>
        <strain evidence="3">NBRC 13475</strain>
    </source>
</reference>
<dbReference type="Pfam" id="PF03995">
    <property type="entry name" value="Inhibitor_I36"/>
    <property type="match status" value="1"/>
</dbReference>
<dbReference type="EMBL" id="BNDW01000004">
    <property type="protein sequence ID" value="GHI18711.1"/>
    <property type="molecule type" value="Genomic_DNA"/>
</dbReference>
<evidence type="ECO:0000313" key="4">
    <source>
        <dbReference type="Proteomes" id="UP001052739"/>
    </source>
</evidence>
<dbReference type="InterPro" id="IPR013517">
    <property type="entry name" value="FG-GAP"/>
</dbReference>
<dbReference type="SUPFAM" id="SSF69318">
    <property type="entry name" value="Integrin alpha N-terminal domain"/>
    <property type="match status" value="1"/>
</dbReference>
<dbReference type="PANTHER" id="PTHR46580">
    <property type="entry name" value="SENSOR KINASE-RELATED"/>
    <property type="match status" value="1"/>
</dbReference>
<evidence type="ECO:0000256" key="1">
    <source>
        <dbReference type="ARBA" id="ARBA00022729"/>
    </source>
</evidence>
<dbReference type="Gene3D" id="2.130.10.130">
    <property type="entry name" value="Integrin alpha, N-terminal"/>
    <property type="match status" value="1"/>
</dbReference>
<organism evidence="3 4">
    <name type="scientific">Streptomyces hydrogenans</name>
    <dbReference type="NCBI Taxonomy" id="1873719"/>
    <lineage>
        <taxon>Bacteria</taxon>
        <taxon>Bacillati</taxon>
        <taxon>Actinomycetota</taxon>
        <taxon>Actinomycetes</taxon>
        <taxon>Kitasatosporales</taxon>
        <taxon>Streptomycetaceae</taxon>
        <taxon>Streptomyces</taxon>
    </lineage>
</organism>
<dbReference type="Pfam" id="PF13517">
    <property type="entry name" value="FG-GAP_3"/>
    <property type="match status" value="2"/>
</dbReference>
<feature type="chain" id="PRO_5047125934" evidence="2">
    <location>
        <begin position="34"/>
        <end position="407"/>
    </location>
</feature>
<keyword evidence="4" id="KW-1185">Reference proteome</keyword>
<accession>A0ABQ3P116</accession>
<evidence type="ECO:0000256" key="2">
    <source>
        <dbReference type="SAM" id="SignalP"/>
    </source>
</evidence>
<dbReference type="InterPro" id="IPR028994">
    <property type="entry name" value="Integrin_alpha_N"/>
</dbReference>
<feature type="signal peptide" evidence="2">
    <location>
        <begin position="1"/>
        <end position="33"/>
    </location>
</feature>
<dbReference type="Proteomes" id="UP001052739">
    <property type="component" value="Unassembled WGS sequence"/>
</dbReference>
<evidence type="ECO:0000313" key="3">
    <source>
        <dbReference type="EMBL" id="GHI18711.1"/>
    </source>
</evidence>
<dbReference type="RefSeq" id="WP_190223521.1">
    <property type="nucleotide sequence ID" value="NZ_BNBS01000035.1"/>
</dbReference>
<gene>
    <name evidence="3" type="ORF">Shyd_00820</name>
</gene>